<evidence type="ECO:0000256" key="4">
    <source>
        <dbReference type="PROSITE-ProRule" id="PRU00742"/>
    </source>
</evidence>
<dbReference type="EMBL" id="BGZJ01000001">
    <property type="protein sequence ID" value="GBO94085.1"/>
    <property type="molecule type" value="Genomic_DNA"/>
</dbReference>
<dbReference type="RefSeq" id="WP_116270348.1">
    <property type="nucleotide sequence ID" value="NZ_BGZJ01000001.1"/>
</dbReference>
<dbReference type="GO" id="GO:0005829">
    <property type="term" value="C:cytosol"/>
    <property type="evidence" value="ECO:0007669"/>
    <property type="project" value="TreeGrafter"/>
</dbReference>
<comment type="similarity">
    <text evidence="4">Belongs to the arginase family.</text>
</comment>
<dbReference type="GO" id="GO:0030145">
    <property type="term" value="F:manganese ion binding"/>
    <property type="evidence" value="ECO:0007669"/>
    <property type="project" value="TreeGrafter"/>
</dbReference>
<keyword evidence="2" id="KW-0378">Hydrolase</keyword>
<dbReference type="Proteomes" id="UP000266091">
    <property type="component" value="Unassembled WGS sequence"/>
</dbReference>
<gene>
    <name evidence="5" type="ORF">MESMUL_14390</name>
</gene>
<accession>A0A388SCY6</accession>
<dbReference type="InterPro" id="IPR023696">
    <property type="entry name" value="Ureohydrolase_dom_sf"/>
</dbReference>
<sequence length="296" mass="33095">MAEENKKTIRLLMPQWQGGDYDLPPVTGEIYPLGARLLSFLAPKSETTPEFEVPVAPYEGKHGWKTNGVYQQEVVLKQLHAAREIIDREAPDRIVVFGGDCLLDQAPFSYLNEKYDGDLAVIWVDAHPDISTPEVFDREHAMVLGNLMGDGDPVFAREVKKPLTGEQVAIVGPSRFNSPKESAIVERLGMKVFPPESVFETSTAVTDWLKTSGLKHVAIHFDIDSLDPRFFYSQFPNDPNGIPFDTAPGKLKIEQVTRLILDIGKTADLVGLGIAEHMPWDAWNLKRMMESLPILK</sequence>
<evidence type="ECO:0000313" key="5">
    <source>
        <dbReference type="EMBL" id="GBO94085.1"/>
    </source>
</evidence>
<dbReference type="OrthoDB" id="9789727at2"/>
<evidence type="ECO:0000256" key="2">
    <source>
        <dbReference type="ARBA" id="ARBA00022801"/>
    </source>
</evidence>
<dbReference type="PROSITE" id="PS51409">
    <property type="entry name" value="ARGINASE_2"/>
    <property type="match status" value="1"/>
</dbReference>
<dbReference type="SUPFAM" id="SSF52768">
    <property type="entry name" value="Arginase/deacetylase"/>
    <property type="match status" value="1"/>
</dbReference>
<dbReference type="InterPro" id="IPR006035">
    <property type="entry name" value="Ureohydrolase"/>
</dbReference>
<protein>
    <submittedName>
        <fullName evidence="5">Arginase</fullName>
    </submittedName>
</protein>
<dbReference type="Pfam" id="PF00491">
    <property type="entry name" value="Arginase"/>
    <property type="match status" value="1"/>
</dbReference>
<dbReference type="GO" id="GO:0004053">
    <property type="term" value="F:arginase activity"/>
    <property type="evidence" value="ECO:0007669"/>
    <property type="project" value="TreeGrafter"/>
</dbReference>
<dbReference type="PANTHER" id="PTHR43782">
    <property type="entry name" value="ARGINASE"/>
    <property type="match status" value="1"/>
</dbReference>
<dbReference type="Gene3D" id="3.40.800.10">
    <property type="entry name" value="Ureohydrolase domain"/>
    <property type="match status" value="1"/>
</dbReference>
<keyword evidence="3" id="KW-0464">Manganese</keyword>
<organism evidence="5 6">
    <name type="scientific">Mesosutterella multiformis</name>
    <dbReference type="NCBI Taxonomy" id="2259133"/>
    <lineage>
        <taxon>Bacteria</taxon>
        <taxon>Pseudomonadati</taxon>
        <taxon>Pseudomonadota</taxon>
        <taxon>Betaproteobacteria</taxon>
        <taxon>Burkholderiales</taxon>
        <taxon>Sutterellaceae</taxon>
        <taxon>Mesosutterella</taxon>
    </lineage>
</organism>
<reference evidence="5 6" key="1">
    <citation type="journal article" date="2018" name="Int. J. Syst. Evol. Microbiol.">
        <title>Mesosutterella multiformis gen. nov., sp. nov., a member of the family Sutterellaceae and Sutterella megalosphaeroides sp. nov., isolated from human faeces.</title>
        <authorList>
            <person name="Sakamoto M."/>
            <person name="Ikeyama N."/>
            <person name="Kunihiro T."/>
            <person name="Iino T."/>
            <person name="Yuki M."/>
            <person name="Ohkuma M."/>
        </authorList>
    </citation>
    <scope>NUCLEOTIDE SEQUENCE [LARGE SCALE GENOMIC DNA]</scope>
    <source>
        <strain evidence="5 6">4NBBH2</strain>
    </source>
</reference>
<dbReference type="AlphaFoldDB" id="A0A388SCY6"/>
<keyword evidence="1" id="KW-0479">Metal-binding</keyword>
<keyword evidence="6" id="KW-1185">Reference proteome</keyword>
<evidence type="ECO:0000313" key="6">
    <source>
        <dbReference type="Proteomes" id="UP000266091"/>
    </source>
</evidence>
<evidence type="ECO:0000256" key="3">
    <source>
        <dbReference type="ARBA" id="ARBA00023211"/>
    </source>
</evidence>
<comment type="caution">
    <text evidence="5">The sequence shown here is derived from an EMBL/GenBank/DDBJ whole genome shotgun (WGS) entry which is preliminary data.</text>
</comment>
<dbReference type="PANTHER" id="PTHR43782:SF3">
    <property type="entry name" value="ARGINASE"/>
    <property type="match status" value="1"/>
</dbReference>
<name>A0A388SCY6_9BURK</name>
<dbReference type="CDD" id="cd09999">
    <property type="entry name" value="Arginase-like_1"/>
    <property type="match status" value="1"/>
</dbReference>
<evidence type="ECO:0000256" key="1">
    <source>
        <dbReference type="ARBA" id="ARBA00022723"/>
    </source>
</evidence>
<proteinExistence type="inferred from homology"/>